<reference evidence="2 3" key="1">
    <citation type="submission" date="2017-06" db="EMBL/GenBank/DDBJ databases">
        <authorList>
            <person name="Kim H.J."/>
            <person name="Triplett B.A."/>
        </authorList>
    </citation>
    <scope>NUCLEOTIDE SEQUENCE [LARGE SCALE GENOMIC DNA]</scope>
    <source>
        <strain evidence="2 3">DSM 43151</strain>
    </source>
</reference>
<feature type="region of interest" description="Disordered" evidence="1">
    <location>
        <begin position="100"/>
        <end position="171"/>
    </location>
</feature>
<accession>A0A239BTK8</accession>
<evidence type="ECO:0000256" key="1">
    <source>
        <dbReference type="SAM" id="MobiDB-lite"/>
    </source>
</evidence>
<protein>
    <submittedName>
        <fullName evidence="2">Uncharacterized protein</fullName>
    </submittedName>
</protein>
<dbReference type="AlphaFoldDB" id="A0A239BTK8"/>
<keyword evidence="3" id="KW-1185">Reference proteome</keyword>
<evidence type="ECO:0000313" key="2">
    <source>
        <dbReference type="EMBL" id="SNS11240.1"/>
    </source>
</evidence>
<dbReference type="EMBL" id="FZNR01000010">
    <property type="protein sequence ID" value="SNS11240.1"/>
    <property type="molecule type" value="Genomic_DNA"/>
</dbReference>
<name>A0A239BTK8_9ACTN</name>
<gene>
    <name evidence="2" type="ORF">SAMN06264365_110125</name>
</gene>
<dbReference type="RefSeq" id="WP_089295681.1">
    <property type="nucleotide sequence ID" value="NZ_BOMU01000062.1"/>
</dbReference>
<dbReference type="OrthoDB" id="3298216at2"/>
<feature type="compositionally biased region" description="Acidic residues" evidence="1">
    <location>
        <begin position="150"/>
        <end position="171"/>
    </location>
</feature>
<feature type="compositionally biased region" description="Acidic residues" evidence="1">
    <location>
        <begin position="117"/>
        <end position="129"/>
    </location>
</feature>
<dbReference type="Proteomes" id="UP000198415">
    <property type="component" value="Unassembled WGS sequence"/>
</dbReference>
<proteinExistence type="predicted"/>
<sequence length="171" mass="17848">MGTARSLREIFGELAGAGDRAGTDPADLLARAGHPGLPEELVAQAVAGFAETARPEIAEHLAPYVMAHSPIPGPDGDSGEALTPWLDLLVTAPPLDPVGLDFDFGSGADVDRTPAPDDVEPDWLDDLVTEPDPHDVAEPDPTWSVPADPDGFDTDEPEDPGDGPDPEDLFG</sequence>
<evidence type="ECO:0000313" key="3">
    <source>
        <dbReference type="Proteomes" id="UP000198415"/>
    </source>
</evidence>
<organism evidence="2 3">
    <name type="scientific">Actinoplanes regularis</name>
    <dbReference type="NCBI Taxonomy" id="52697"/>
    <lineage>
        <taxon>Bacteria</taxon>
        <taxon>Bacillati</taxon>
        <taxon>Actinomycetota</taxon>
        <taxon>Actinomycetes</taxon>
        <taxon>Micromonosporales</taxon>
        <taxon>Micromonosporaceae</taxon>
        <taxon>Actinoplanes</taxon>
    </lineage>
</organism>